<dbReference type="AlphaFoldDB" id="A0A1H5SZR2"/>
<name>A0A1H5SZR2_9ACTN</name>
<evidence type="ECO:0000313" key="3">
    <source>
        <dbReference type="Proteomes" id="UP000236732"/>
    </source>
</evidence>
<sequence length="110" mass="12065">MGQTFLVDGGELDPESLSQREHLLLAAENFLSMLELGGPDALIEQLRSMAGGDAYEFVEAVLASGHHDVVGLQELRVLVAEPLRATSRHPLRLIPTTPPGAKSRRKKRKR</sequence>
<dbReference type="Proteomes" id="UP000236732">
    <property type="component" value="Unassembled WGS sequence"/>
</dbReference>
<dbReference type="RefSeq" id="WP_200823659.1">
    <property type="nucleotide sequence ID" value="NZ_FNVT01000001.1"/>
</dbReference>
<keyword evidence="3" id="KW-1185">Reference proteome</keyword>
<proteinExistence type="predicted"/>
<evidence type="ECO:0000256" key="1">
    <source>
        <dbReference type="SAM" id="MobiDB-lite"/>
    </source>
</evidence>
<evidence type="ECO:0000313" key="2">
    <source>
        <dbReference type="EMBL" id="SEF55277.1"/>
    </source>
</evidence>
<accession>A0A1H5SZR2</accession>
<dbReference type="EMBL" id="FNVT01000001">
    <property type="protein sequence ID" value="SEF55277.1"/>
    <property type="molecule type" value="Genomic_DNA"/>
</dbReference>
<gene>
    <name evidence="2" type="ORF">SAMN05444920_10154</name>
</gene>
<organism evidence="2 3">
    <name type="scientific">Nonomuraea solani</name>
    <dbReference type="NCBI Taxonomy" id="1144553"/>
    <lineage>
        <taxon>Bacteria</taxon>
        <taxon>Bacillati</taxon>
        <taxon>Actinomycetota</taxon>
        <taxon>Actinomycetes</taxon>
        <taxon>Streptosporangiales</taxon>
        <taxon>Streptosporangiaceae</taxon>
        <taxon>Nonomuraea</taxon>
    </lineage>
</organism>
<protein>
    <submittedName>
        <fullName evidence="2">Uncharacterized protein</fullName>
    </submittedName>
</protein>
<feature type="region of interest" description="Disordered" evidence="1">
    <location>
        <begin position="88"/>
        <end position="110"/>
    </location>
</feature>
<reference evidence="2 3" key="1">
    <citation type="submission" date="2016-10" db="EMBL/GenBank/DDBJ databases">
        <authorList>
            <person name="de Groot N.N."/>
        </authorList>
    </citation>
    <scope>NUCLEOTIDE SEQUENCE [LARGE SCALE GENOMIC DNA]</scope>
    <source>
        <strain evidence="2 3">CGMCC 4.7037</strain>
    </source>
</reference>